<keyword evidence="8 14" id="KW-0067">ATP-binding</keyword>
<name>A0ABR9QY16_9FIRM</name>
<dbReference type="HAMAP" id="MF_00046">
    <property type="entry name" value="MurC"/>
    <property type="match status" value="1"/>
</dbReference>
<reference evidence="18 19" key="1">
    <citation type="submission" date="2020-10" db="EMBL/GenBank/DDBJ databases">
        <title>ChiBAC.</title>
        <authorList>
            <person name="Zenner C."/>
            <person name="Hitch T.C.A."/>
            <person name="Clavel T."/>
        </authorList>
    </citation>
    <scope>NUCLEOTIDE SEQUENCE [LARGE SCALE GENOMIC DNA]</scope>
    <source>
        <strain evidence="18 19">DSM 108706</strain>
    </source>
</reference>
<keyword evidence="12 14" id="KW-0961">Cell wall biogenesis/degradation</keyword>
<dbReference type="RefSeq" id="WP_226385418.1">
    <property type="nucleotide sequence ID" value="NZ_JADCKA010000009.1"/>
</dbReference>
<evidence type="ECO:0000256" key="14">
    <source>
        <dbReference type="HAMAP-Rule" id="MF_00046"/>
    </source>
</evidence>
<dbReference type="EMBL" id="JADCKA010000009">
    <property type="protein sequence ID" value="MBE5035769.1"/>
    <property type="molecule type" value="Genomic_DNA"/>
</dbReference>
<dbReference type="InterPro" id="IPR036565">
    <property type="entry name" value="Mur-like_cat_sf"/>
</dbReference>
<dbReference type="PANTHER" id="PTHR43445:SF3">
    <property type="entry name" value="UDP-N-ACETYLMURAMATE--L-ALANINE LIGASE"/>
    <property type="match status" value="1"/>
</dbReference>
<keyword evidence="19" id="KW-1185">Reference proteome</keyword>
<gene>
    <name evidence="14 18" type="primary">murC</name>
    <name evidence="18" type="ORF">INF20_05670</name>
</gene>
<evidence type="ECO:0000256" key="4">
    <source>
        <dbReference type="ARBA" id="ARBA00022490"/>
    </source>
</evidence>
<evidence type="ECO:0000256" key="6">
    <source>
        <dbReference type="ARBA" id="ARBA00022618"/>
    </source>
</evidence>
<comment type="function">
    <text evidence="14">Cell wall formation.</text>
</comment>
<evidence type="ECO:0000259" key="17">
    <source>
        <dbReference type="Pfam" id="PF08245"/>
    </source>
</evidence>
<dbReference type="Gene3D" id="3.40.1190.10">
    <property type="entry name" value="Mur-like, catalytic domain"/>
    <property type="match status" value="1"/>
</dbReference>
<evidence type="ECO:0000256" key="2">
    <source>
        <dbReference type="ARBA" id="ARBA00004752"/>
    </source>
</evidence>
<accession>A0ABR9QY16</accession>
<evidence type="ECO:0000256" key="9">
    <source>
        <dbReference type="ARBA" id="ARBA00022960"/>
    </source>
</evidence>
<evidence type="ECO:0000256" key="13">
    <source>
        <dbReference type="ARBA" id="ARBA00047833"/>
    </source>
</evidence>
<feature type="binding site" evidence="14">
    <location>
        <begin position="115"/>
        <end position="121"/>
    </location>
    <ligand>
        <name>ATP</name>
        <dbReference type="ChEBI" id="CHEBI:30616"/>
    </ligand>
</feature>
<comment type="caution">
    <text evidence="18">The sequence shown here is derived from an EMBL/GenBank/DDBJ whole genome shotgun (WGS) entry which is preliminary data.</text>
</comment>
<evidence type="ECO:0000259" key="15">
    <source>
        <dbReference type="Pfam" id="PF01225"/>
    </source>
</evidence>
<comment type="subcellular location">
    <subcellularLocation>
        <location evidence="1 14">Cytoplasm</location>
    </subcellularLocation>
</comment>
<keyword evidence="4 14" id="KW-0963">Cytoplasm</keyword>
<keyword evidence="7 14" id="KW-0547">Nucleotide-binding</keyword>
<dbReference type="PANTHER" id="PTHR43445">
    <property type="entry name" value="UDP-N-ACETYLMURAMATE--L-ALANINE LIGASE-RELATED"/>
    <property type="match status" value="1"/>
</dbReference>
<proteinExistence type="inferred from homology"/>
<dbReference type="InterPro" id="IPR013221">
    <property type="entry name" value="Mur_ligase_cen"/>
</dbReference>
<comment type="catalytic activity">
    <reaction evidence="13 14">
        <text>UDP-N-acetyl-alpha-D-muramate + L-alanine + ATP = UDP-N-acetyl-alpha-D-muramoyl-L-alanine + ADP + phosphate + H(+)</text>
        <dbReference type="Rhea" id="RHEA:23372"/>
        <dbReference type="ChEBI" id="CHEBI:15378"/>
        <dbReference type="ChEBI" id="CHEBI:30616"/>
        <dbReference type="ChEBI" id="CHEBI:43474"/>
        <dbReference type="ChEBI" id="CHEBI:57972"/>
        <dbReference type="ChEBI" id="CHEBI:70757"/>
        <dbReference type="ChEBI" id="CHEBI:83898"/>
        <dbReference type="ChEBI" id="CHEBI:456216"/>
        <dbReference type="EC" id="6.3.2.8"/>
    </reaction>
</comment>
<dbReference type="SUPFAM" id="SSF53623">
    <property type="entry name" value="MurD-like peptide ligases, catalytic domain"/>
    <property type="match status" value="1"/>
</dbReference>
<dbReference type="NCBIfam" id="TIGR01082">
    <property type="entry name" value="murC"/>
    <property type="match status" value="1"/>
</dbReference>
<dbReference type="InterPro" id="IPR036615">
    <property type="entry name" value="Mur_ligase_C_dom_sf"/>
</dbReference>
<dbReference type="Gene3D" id="3.40.50.720">
    <property type="entry name" value="NAD(P)-binding Rossmann-like Domain"/>
    <property type="match status" value="1"/>
</dbReference>
<dbReference type="SUPFAM" id="SSF51984">
    <property type="entry name" value="MurCD N-terminal domain"/>
    <property type="match status" value="1"/>
</dbReference>
<feature type="domain" description="Mur ligase N-terminal catalytic" evidence="15">
    <location>
        <begin position="9"/>
        <end position="107"/>
    </location>
</feature>
<evidence type="ECO:0000256" key="12">
    <source>
        <dbReference type="ARBA" id="ARBA00023316"/>
    </source>
</evidence>
<comment type="similarity">
    <text evidence="14">Belongs to the MurCDEF family.</text>
</comment>
<organism evidence="18 19">
    <name type="scientific">Gallibacter intestinalis</name>
    <dbReference type="NCBI Taxonomy" id="2779356"/>
    <lineage>
        <taxon>Bacteria</taxon>
        <taxon>Bacillati</taxon>
        <taxon>Bacillota</taxon>
        <taxon>Clostridia</taxon>
        <taxon>Eubacteriales</taxon>
        <taxon>Eubacteriaceae</taxon>
        <taxon>Gallibacter</taxon>
    </lineage>
</organism>
<dbReference type="Pfam" id="PF02875">
    <property type="entry name" value="Mur_ligase_C"/>
    <property type="match status" value="1"/>
</dbReference>
<evidence type="ECO:0000256" key="3">
    <source>
        <dbReference type="ARBA" id="ARBA00012211"/>
    </source>
</evidence>
<sequence>MIDLKNAKRIHCIGIGGIGLSAIADILIAKGYEVSGSDMNKGENVEKLIRDGAKIYIGHSAENVEGADLVIYSAAIGEDNPELARAHELGIKTVTRAEMLGRLMEQSHTSIAIAGTHGKTTTTSMISLILKNADVDPTLLVGGNLHELEGNVRVGHGDYFVTEACEYMDSFLSLRPKVEIILNIDSDHLDYFRDIEHISESFQKFARLVPEDGMIIAYSANPFVSRAVKGLDNVITFGLEESCDYAAINIEFDHGGLPTYELYKHGEQIGTIHLSIPGEHNILNSLAAIACADMLGIESAVTKKTLAEFKGTERRFDILGTTAKGAKVVDDYAHHPTEIRATLSAAHNIPHKKMWVLFQPHTYTRTIALFDEFAASFGEADCVVLVEIYAAREKNIHKISSSSLVPAIKKHFPDKEVRYFPTFEEIAEFVNENSEEGDLIITMGAGDVYKIGEMLIEKGEE</sequence>
<keyword evidence="9 14" id="KW-0133">Cell shape</keyword>
<keyword evidence="5 14" id="KW-0436">Ligase</keyword>
<evidence type="ECO:0000256" key="7">
    <source>
        <dbReference type="ARBA" id="ARBA00022741"/>
    </source>
</evidence>
<dbReference type="EC" id="6.3.2.8" evidence="3 14"/>
<keyword evidence="6 14" id="KW-0132">Cell division</keyword>
<keyword evidence="11 14" id="KW-0131">Cell cycle</keyword>
<feature type="domain" description="Mur ligase C-terminal" evidence="16">
    <location>
        <begin position="314"/>
        <end position="446"/>
    </location>
</feature>
<dbReference type="InterPro" id="IPR005758">
    <property type="entry name" value="UDP-N-AcMur_Ala_ligase_MurC"/>
</dbReference>
<evidence type="ECO:0000256" key="11">
    <source>
        <dbReference type="ARBA" id="ARBA00023306"/>
    </source>
</evidence>
<keyword evidence="10 14" id="KW-0573">Peptidoglycan synthesis</keyword>
<feature type="domain" description="Mur ligase central" evidence="17">
    <location>
        <begin position="113"/>
        <end position="292"/>
    </location>
</feature>
<evidence type="ECO:0000256" key="1">
    <source>
        <dbReference type="ARBA" id="ARBA00004496"/>
    </source>
</evidence>
<comment type="pathway">
    <text evidence="2 14">Cell wall biogenesis; peptidoglycan biosynthesis.</text>
</comment>
<dbReference type="Pfam" id="PF08245">
    <property type="entry name" value="Mur_ligase_M"/>
    <property type="match status" value="1"/>
</dbReference>
<evidence type="ECO:0000256" key="8">
    <source>
        <dbReference type="ARBA" id="ARBA00022840"/>
    </source>
</evidence>
<dbReference type="InterPro" id="IPR050061">
    <property type="entry name" value="MurCDEF_pg_biosynth"/>
</dbReference>
<evidence type="ECO:0000256" key="5">
    <source>
        <dbReference type="ARBA" id="ARBA00022598"/>
    </source>
</evidence>
<evidence type="ECO:0000313" key="18">
    <source>
        <dbReference type="EMBL" id="MBE5035769.1"/>
    </source>
</evidence>
<dbReference type="Proteomes" id="UP001516588">
    <property type="component" value="Unassembled WGS sequence"/>
</dbReference>
<dbReference type="InterPro" id="IPR000713">
    <property type="entry name" value="Mur_ligase_N"/>
</dbReference>
<dbReference type="GO" id="GO:0008763">
    <property type="term" value="F:UDP-N-acetylmuramate-L-alanine ligase activity"/>
    <property type="evidence" value="ECO:0007669"/>
    <property type="project" value="UniProtKB-EC"/>
</dbReference>
<dbReference type="SUPFAM" id="SSF53244">
    <property type="entry name" value="MurD-like peptide ligases, peptide-binding domain"/>
    <property type="match status" value="1"/>
</dbReference>
<dbReference type="InterPro" id="IPR004101">
    <property type="entry name" value="Mur_ligase_C"/>
</dbReference>
<evidence type="ECO:0000313" key="19">
    <source>
        <dbReference type="Proteomes" id="UP001516588"/>
    </source>
</evidence>
<evidence type="ECO:0000259" key="16">
    <source>
        <dbReference type="Pfam" id="PF02875"/>
    </source>
</evidence>
<dbReference type="Pfam" id="PF01225">
    <property type="entry name" value="Mur_ligase"/>
    <property type="match status" value="1"/>
</dbReference>
<evidence type="ECO:0000256" key="10">
    <source>
        <dbReference type="ARBA" id="ARBA00022984"/>
    </source>
</evidence>
<dbReference type="Gene3D" id="3.90.190.20">
    <property type="entry name" value="Mur ligase, C-terminal domain"/>
    <property type="match status" value="1"/>
</dbReference>
<protein>
    <recommendedName>
        <fullName evidence="3 14">UDP-N-acetylmuramate--L-alanine ligase</fullName>
        <ecNumber evidence="3 14">6.3.2.8</ecNumber>
    </recommendedName>
    <alternativeName>
        <fullName evidence="14">UDP-N-acetylmuramoyl-L-alanine synthetase</fullName>
    </alternativeName>
</protein>